<organism evidence="1">
    <name type="scientific">marine metagenome</name>
    <dbReference type="NCBI Taxonomy" id="408172"/>
    <lineage>
        <taxon>unclassified sequences</taxon>
        <taxon>metagenomes</taxon>
        <taxon>ecological metagenomes</taxon>
    </lineage>
</organism>
<proteinExistence type="predicted"/>
<dbReference type="AlphaFoldDB" id="A0A383E7G3"/>
<dbReference type="Gene3D" id="3.40.50.720">
    <property type="entry name" value="NAD(P)-binding Rossmann-like Domain"/>
    <property type="match status" value="1"/>
</dbReference>
<feature type="non-terminal residue" evidence="1">
    <location>
        <position position="1"/>
    </location>
</feature>
<dbReference type="SUPFAM" id="SSF51735">
    <property type="entry name" value="NAD(P)-binding Rossmann-fold domains"/>
    <property type="match status" value="1"/>
</dbReference>
<feature type="non-terminal residue" evidence="1">
    <location>
        <position position="162"/>
    </location>
</feature>
<sequence length="162" mass="18733">VALLISVSEFWEDEKIWRQWVQSELPEIDVRVYPDVGNENEIEYAVVWKHPHGILKRYPNLKAILSLGAGVDHILSDPDLPKDLPIVRLVDVKLTHEMCFHALHWVLHFHSDHYLYMKQQLDRKWHQQGSIQPEDRTVGIMGLGNIGRGIGDSLVNQGFKVL</sequence>
<dbReference type="EMBL" id="UINC01223536">
    <property type="protein sequence ID" value="SVE52776.1"/>
    <property type="molecule type" value="Genomic_DNA"/>
</dbReference>
<reference evidence="1" key="1">
    <citation type="submission" date="2018-05" db="EMBL/GenBank/DDBJ databases">
        <authorList>
            <person name="Lanie J.A."/>
            <person name="Ng W.-L."/>
            <person name="Kazmierczak K.M."/>
            <person name="Andrzejewski T.M."/>
            <person name="Davidsen T.M."/>
            <person name="Wayne K.J."/>
            <person name="Tettelin H."/>
            <person name="Glass J.I."/>
            <person name="Rusch D."/>
            <person name="Podicherti R."/>
            <person name="Tsui H.-C.T."/>
            <person name="Winkler M.E."/>
        </authorList>
    </citation>
    <scope>NUCLEOTIDE SEQUENCE</scope>
</reference>
<dbReference type="InterPro" id="IPR036291">
    <property type="entry name" value="NAD(P)-bd_dom_sf"/>
</dbReference>
<evidence type="ECO:0008006" key="2">
    <source>
        <dbReference type="Google" id="ProtNLM"/>
    </source>
</evidence>
<gene>
    <name evidence="1" type="ORF">METZ01_LOCUS505630</name>
</gene>
<dbReference type="SUPFAM" id="SSF52283">
    <property type="entry name" value="Formate/glycerate dehydrogenase catalytic domain-like"/>
    <property type="match status" value="1"/>
</dbReference>
<accession>A0A383E7G3</accession>
<evidence type="ECO:0000313" key="1">
    <source>
        <dbReference type="EMBL" id="SVE52776.1"/>
    </source>
</evidence>
<protein>
    <recommendedName>
        <fullName evidence="2">D-isomer specific 2-hydroxyacid dehydrogenase NAD-binding domain-containing protein</fullName>
    </recommendedName>
</protein>
<name>A0A383E7G3_9ZZZZ</name>